<dbReference type="EMBL" id="JANPWB010000008">
    <property type="protein sequence ID" value="KAJ1163301.1"/>
    <property type="molecule type" value="Genomic_DNA"/>
</dbReference>
<feature type="region of interest" description="Disordered" evidence="1">
    <location>
        <begin position="306"/>
        <end position="326"/>
    </location>
</feature>
<accession>A0AAV7SGZ3</accession>
<reference evidence="2" key="1">
    <citation type="journal article" date="2022" name="bioRxiv">
        <title>Sequencing and chromosome-scale assembly of the giantPleurodeles waltlgenome.</title>
        <authorList>
            <person name="Brown T."/>
            <person name="Elewa A."/>
            <person name="Iarovenko S."/>
            <person name="Subramanian E."/>
            <person name="Araus A.J."/>
            <person name="Petzold A."/>
            <person name="Susuki M."/>
            <person name="Suzuki K.-i.T."/>
            <person name="Hayashi T."/>
            <person name="Toyoda A."/>
            <person name="Oliveira C."/>
            <person name="Osipova E."/>
            <person name="Leigh N.D."/>
            <person name="Simon A."/>
            <person name="Yun M.H."/>
        </authorList>
    </citation>
    <scope>NUCLEOTIDE SEQUENCE</scope>
    <source>
        <strain evidence="2">20211129_DDA</strain>
        <tissue evidence="2">Liver</tissue>
    </source>
</reference>
<feature type="compositionally biased region" description="Basic residues" evidence="1">
    <location>
        <begin position="246"/>
        <end position="262"/>
    </location>
</feature>
<feature type="compositionally biased region" description="Polar residues" evidence="1">
    <location>
        <begin position="185"/>
        <end position="194"/>
    </location>
</feature>
<organism evidence="2 3">
    <name type="scientific">Pleurodeles waltl</name>
    <name type="common">Iberian ribbed newt</name>
    <dbReference type="NCBI Taxonomy" id="8319"/>
    <lineage>
        <taxon>Eukaryota</taxon>
        <taxon>Metazoa</taxon>
        <taxon>Chordata</taxon>
        <taxon>Craniata</taxon>
        <taxon>Vertebrata</taxon>
        <taxon>Euteleostomi</taxon>
        <taxon>Amphibia</taxon>
        <taxon>Batrachia</taxon>
        <taxon>Caudata</taxon>
        <taxon>Salamandroidea</taxon>
        <taxon>Salamandridae</taxon>
        <taxon>Pleurodelinae</taxon>
        <taxon>Pleurodeles</taxon>
    </lineage>
</organism>
<dbReference type="AlphaFoldDB" id="A0AAV7SGZ3"/>
<gene>
    <name evidence="2" type="ORF">NDU88_003761</name>
</gene>
<keyword evidence="3" id="KW-1185">Reference proteome</keyword>
<proteinExistence type="predicted"/>
<evidence type="ECO:0000256" key="1">
    <source>
        <dbReference type="SAM" id="MobiDB-lite"/>
    </source>
</evidence>
<feature type="compositionally biased region" description="Polar residues" evidence="1">
    <location>
        <begin position="104"/>
        <end position="114"/>
    </location>
</feature>
<feature type="compositionally biased region" description="Low complexity" evidence="1">
    <location>
        <begin position="154"/>
        <end position="165"/>
    </location>
</feature>
<comment type="caution">
    <text evidence="2">The sequence shown here is derived from an EMBL/GenBank/DDBJ whole genome shotgun (WGS) entry which is preliminary data.</text>
</comment>
<sequence>MTQPPKLLLPSVLKGSPPSSVPHQRKSSPAAAPPFPSCSVRVPRPESQARAAKATIEAPRPASNISSNAGLLRPAGLLQPRPGSPRSPVQHQPARTPVAEAGSRAQQLRSSPRTTPARPVMSTAGSRARLQVATRPEPASAAPLTRPPGPPPTQGSRSRQPTSSPRRVHQLRTVQPHQKRRLPAQSATSTNGRQIWQVALGPPSGPPGTQGRRRPVLAPGAPGRRQPRITGGPRYNVTADPAPATSRRKPPATSRRKPPAYLHRRQRLSLLLDHLSGQEGPRPRAARLLAPPGQAFHLHCQLFTAEAGEQSSAPPPAALSAAPPGQ</sequence>
<evidence type="ECO:0000313" key="2">
    <source>
        <dbReference type="EMBL" id="KAJ1163301.1"/>
    </source>
</evidence>
<dbReference type="Proteomes" id="UP001066276">
    <property type="component" value="Chromosome 4_2"/>
</dbReference>
<feature type="region of interest" description="Disordered" evidence="1">
    <location>
        <begin position="1"/>
        <end position="262"/>
    </location>
</feature>
<protein>
    <submittedName>
        <fullName evidence="2">Uncharacterized protein</fullName>
    </submittedName>
</protein>
<name>A0AAV7SGZ3_PLEWA</name>
<evidence type="ECO:0000313" key="3">
    <source>
        <dbReference type="Proteomes" id="UP001066276"/>
    </source>
</evidence>